<dbReference type="NCBIfam" id="NF040785">
    <property type="entry name" value="CD3324_fam"/>
    <property type="match status" value="1"/>
</dbReference>
<evidence type="ECO:0000313" key="3">
    <source>
        <dbReference type="Proteomes" id="UP000746471"/>
    </source>
</evidence>
<comment type="caution">
    <text evidence="2">The sequence shown here is derived from an EMBL/GenBank/DDBJ whole genome shotgun (WGS) entry which is preliminary data.</text>
</comment>
<dbReference type="RefSeq" id="WP_213238047.1">
    <property type="nucleotide sequence ID" value="NZ_JAHBCL010000033.1"/>
</dbReference>
<accession>A0ABS5PTI1</accession>
<gene>
    <name evidence="2" type="ORF">KHM83_15980</name>
</gene>
<reference evidence="2 3" key="1">
    <citation type="submission" date="2021-05" db="EMBL/GenBank/DDBJ databases">
        <title>Fusibacter ferrireducens sp. nov., an anaerobic, sulfur- and Fe-reducing bacterium isolated from the mangrove sediment.</title>
        <authorList>
            <person name="Qiu D."/>
        </authorList>
    </citation>
    <scope>NUCLEOTIDE SEQUENCE [LARGE SCALE GENOMIC DNA]</scope>
    <source>
        <strain evidence="2 3">DSM 12116</strain>
    </source>
</reference>
<sequence length="88" mass="10577">MGYRKAEEILPMALITLIQKYVDGESIYIPRKENQRKEWGHKTSIRQELQERNKQILNDFRKGCSVQDLSTMYFLSEKSIQRILRKMK</sequence>
<dbReference type="SUPFAM" id="SSF46689">
    <property type="entry name" value="Homeodomain-like"/>
    <property type="match status" value="1"/>
</dbReference>
<name>A0ABS5PTI1_9FIRM</name>
<dbReference type="InterPro" id="IPR014875">
    <property type="entry name" value="Mor_transcription_activator"/>
</dbReference>
<evidence type="ECO:0000259" key="1">
    <source>
        <dbReference type="Pfam" id="PF08765"/>
    </source>
</evidence>
<dbReference type="EMBL" id="JAHBCL010000033">
    <property type="protein sequence ID" value="MBS7528187.1"/>
    <property type="molecule type" value="Genomic_DNA"/>
</dbReference>
<dbReference type="PANTHER" id="PTHR37812:SF1">
    <property type="entry name" value="MU-LIKE PROPHAGE FLUMU PROTEIN C"/>
    <property type="match status" value="1"/>
</dbReference>
<dbReference type="InterPro" id="IPR052411">
    <property type="entry name" value="c-mor_Regulatory_Protein"/>
</dbReference>
<dbReference type="InterPro" id="IPR049739">
    <property type="entry name" value="YraL-like"/>
</dbReference>
<keyword evidence="3" id="KW-1185">Reference proteome</keyword>
<feature type="domain" description="Mor transcription activator" evidence="1">
    <location>
        <begin position="11"/>
        <end position="87"/>
    </location>
</feature>
<dbReference type="Gene3D" id="1.10.10.60">
    <property type="entry name" value="Homeodomain-like"/>
    <property type="match status" value="1"/>
</dbReference>
<protein>
    <recommendedName>
        <fullName evidence="1">Mor transcription activator domain-containing protein</fullName>
    </recommendedName>
</protein>
<dbReference type="InterPro" id="IPR009057">
    <property type="entry name" value="Homeodomain-like_sf"/>
</dbReference>
<evidence type="ECO:0000313" key="2">
    <source>
        <dbReference type="EMBL" id="MBS7528187.1"/>
    </source>
</evidence>
<dbReference type="PANTHER" id="PTHR37812">
    <property type="entry name" value="MU-LIKE PROPHAGE FLUMU PROTEIN C"/>
    <property type="match status" value="1"/>
</dbReference>
<proteinExistence type="predicted"/>
<organism evidence="2 3">
    <name type="scientific">Fusibacter paucivorans</name>
    <dbReference type="NCBI Taxonomy" id="76009"/>
    <lineage>
        <taxon>Bacteria</taxon>
        <taxon>Bacillati</taxon>
        <taxon>Bacillota</taxon>
        <taxon>Clostridia</taxon>
        <taxon>Eubacteriales</taxon>
        <taxon>Eubacteriales Family XII. Incertae Sedis</taxon>
        <taxon>Fusibacter</taxon>
    </lineage>
</organism>
<dbReference type="Pfam" id="PF08765">
    <property type="entry name" value="Mor"/>
    <property type="match status" value="1"/>
</dbReference>
<dbReference type="Proteomes" id="UP000746471">
    <property type="component" value="Unassembled WGS sequence"/>
</dbReference>